<dbReference type="FunFam" id="3.40.50.300:FF:000016">
    <property type="entry name" value="Oligopeptide ABC transporter ATP-binding component"/>
    <property type="match status" value="1"/>
</dbReference>
<evidence type="ECO:0000256" key="13">
    <source>
        <dbReference type="ARBA" id="ARBA00038416"/>
    </source>
</evidence>
<dbReference type="PANTHER" id="PTHR43776:SF15">
    <property type="entry name" value="GLUTATHIONE IMPORT ATP-BINDING PROTEIN GSIA"/>
    <property type="match status" value="1"/>
</dbReference>
<feature type="compositionally biased region" description="Low complexity" evidence="17">
    <location>
        <begin position="66"/>
        <end position="110"/>
    </location>
</feature>
<evidence type="ECO:0000256" key="8">
    <source>
        <dbReference type="ARBA" id="ARBA00022801"/>
    </source>
</evidence>
<dbReference type="PROSITE" id="PS50893">
    <property type="entry name" value="ABC_TRANSPORTER_2"/>
    <property type="match status" value="1"/>
</dbReference>
<comment type="function">
    <text evidence="12">Part of the ABC transporter complex GsiABCD involved in glutathione import. Responsible for energy coupling to the transport system.</text>
</comment>
<dbReference type="Proteomes" id="UP000609531">
    <property type="component" value="Unassembled WGS sequence"/>
</dbReference>
<dbReference type="CDD" id="cd03257">
    <property type="entry name" value="ABC_NikE_OppD_transporters"/>
    <property type="match status" value="1"/>
</dbReference>
<dbReference type="Pfam" id="PF08352">
    <property type="entry name" value="oligo_HPY"/>
    <property type="match status" value="2"/>
</dbReference>
<keyword evidence="4" id="KW-1003">Cell membrane</keyword>
<sequence length="463" mass="49685">MRRGEVLEQGSVEQVFNEPQHAYTKLLIQAVPRLGDMTGSATPRRFGRGAGEAATVPLTAPPSPTVPTSAAPSPRVPTSAAPSPTVPTAAAPSAGVPASSAPSPAVPASAVPVPAAPAEAKPHLGKARPVLEVRNLVTRFAVRGGPLRRHVGNVHAVENVSFSIAPGETLSLVGESGSGKSTTGRTILGLEQAQSGEILLDGYEVRPSTRRGIRELRSSIQMIFQDPFGSLDPRQRIGSAVAEPVISRGLASRAEASRKVDHLLRRVGLDPAVRTRYPHEFSGGQRQRICIARALAVDPRLVIADEAVSALDASVKAQVVDLMIDLQEEFGLAYLFISHDMAVVERISHRIAVMYMGEIVEIGSRADILERPRHAYTRRLLDAVPVPNPEHRRKRLPAPEGELPSPIRPVGAHRPQTRMVEVAPGHFVLRTLEEIADEPLPQIEPVPSVDDALADEMMRFGRA</sequence>
<dbReference type="InterPro" id="IPR017871">
    <property type="entry name" value="ABC_transporter-like_CS"/>
</dbReference>
<evidence type="ECO:0000256" key="10">
    <source>
        <dbReference type="ARBA" id="ARBA00022967"/>
    </source>
</evidence>
<comment type="similarity">
    <text evidence="13">Belongs to the ABC transporter superfamily. Glutathione importer (TC 3.A.1.5.11) family.</text>
</comment>
<keyword evidence="3" id="KW-0813">Transport</keyword>
<keyword evidence="7" id="KW-0547">Nucleotide-binding</keyword>
<evidence type="ECO:0000256" key="6">
    <source>
        <dbReference type="ARBA" id="ARBA00022737"/>
    </source>
</evidence>
<protein>
    <recommendedName>
        <fullName evidence="15">Glutathione import ATP-binding protein GsiA</fullName>
        <ecNumber evidence="14">7.4.2.10</ecNumber>
    </recommendedName>
</protein>
<keyword evidence="9 19" id="KW-0067">ATP-binding</keyword>
<dbReference type="PANTHER" id="PTHR43776">
    <property type="entry name" value="TRANSPORT ATP-BINDING PROTEIN"/>
    <property type="match status" value="1"/>
</dbReference>
<keyword evidence="8" id="KW-0378">Hydrolase</keyword>
<comment type="subunit">
    <text evidence="2">The complex is composed of two ATP-binding proteins (GsiA), two transmembrane proteins (GsiC and GsiD) and a solute-binding protein (GsiB).</text>
</comment>
<comment type="caution">
    <text evidence="19">The sequence shown here is derived from an EMBL/GenBank/DDBJ whole genome shotgun (WGS) entry which is preliminary data.</text>
</comment>
<comment type="catalytic activity">
    <reaction evidence="16">
        <text>glutathione(out) + ATP + H2O = glutathione(in) + ADP + phosphate + H(+)</text>
        <dbReference type="Rhea" id="RHEA:29791"/>
        <dbReference type="ChEBI" id="CHEBI:15377"/>
        <dbReference type="ChEBI" id="CHEBI:15378"/>
        <dbReference type="ChEBI" id="CHEBI:30616"/>
        <dbReference type="ChEBI" id="CHEBI:43474"/>
        <dbReference type="ChEBI" id="CHEBI:57925"/>
        <dbReference type="ChEBI" id="CHEBI:456216"/>
        <dbReference type="EC" id="7.4.2.10"/>
    </reaction>
</comment>
<dbReference type="PROSITE" id="PS00211">
    <property type="entry name" value="ABC_TRANSPORTER_1"/>
    <property type="match status" value="1"/>
</dbReference>
<evidence type="ECO:0000256" key="1">
    <source>
        <dbReference type="ARBA" id="ARBA00004417"/>
    </source>
</evidence>
<dbReference type="InterPro" id="IPR003593">
    <property type="entry name" value="AAA+_ATPase"/>
</dbReference>
<dbReference type="GO" id="GO:0055085">
    <property type="term" value="P:transmembrane transport"/>
    <property type="evidence" value="ECO:0007669"/>
    <property type="project" value="UniProtKB-ARBA"/>
</dbReference>
<keyword evidence="6" id="KW-0677">Repeat</keyword>
<gene>
    <name evidence="19" type="ORF">JCR33_22195</name>
</gene>
<feature type="region of interest" description="Disordered" evidence="17">
    <location>
        <begin position="387"/>
        <end position="410"/>
    </location>
</feature>
<dbReference type="GO" id="GO:0005886">
    <property type="term" value="C:plasma membrane"/>
    <property type="evidence" value="ECO:0007669"/>
    <property type="project" value="UniProtKB-SubCell"/>
</dbReference>
<dbReference type="EC" id="7.4.2.10" evidence="14"/>
<keyword evidence="11" id="KW-0472">Membrane</keyword>
<evidence type="ECO:0000259" key="18">
    <source>
        <dbReference type="PROSITE" id="PS50893"/>
    </source>
</evidence>
<dbReference type="AlphaFoldDB" id="A0A934IQV5"/>
<evidence type="ECO:0000256" key="4">
    <source>
        <dbReference type="ARBA" id="ARBA00022475"/>
    </source>
</evidence>
<evidence type="ECO:0000256" key="14">
    <source>
        <dbReference type="ARBA" id="ARBA00039050"/>
    </source>
</evidence>
<evidence type="ECO:0000313" key="19">
    <source>
        <dbReference type="EMBL" id="MBJ3778427.1"/>
    </source>
</evidence>
<evidence type="ECO:0000256" key="11">
    <source>
        <dbReference type="ARBA" id="ARBA00023136"/>
    </source>
</evidence>
<evidence type="ECO:0000256" key="2">
    <source>
        <dbReference type="ARBA" id="ARBA00011469"/>
    </source>
</evidence>
<evidence type="ECO:0000256" key="12">
    <source>
        <dbReference type="ARBA" id="ARBA00037530"/>
    </source>
</evidence>
<evidence type="ECO:0000256" key="5">
    <source>
        <dbReference type="ARBA" id="ARBA00022519"/>
    </source>
</evidence>
<dbReference type="Gene3D" id="3.40.50.300">
    <property type="entry name" value="P-loop containing nucleotide triphosphate hydrolases"/>
    <property type="match status" value="1"/>
</dbReference>
<organism evidence="19 20">
    <name type="scientific">Acuticoccus mangrovi</name>
    <dbReference type="NCBI Taxonomy" id="2796142"/>
    <lineage>
        <taxon>Bacteria</taxon>
        <taxon>Pseudomonadati</taxon>
        <taxon>Pseudomonadota</taxon>
        <taxon>Alphaproteobacteria</taxon>
        <taxon>Hyphomicrobiales</taxon>
        <taxon>Amorphaceae</taxon>
        <taxon>Acuticoccus</taxon>
    </lineage>
</organism>
<evidence type="ECO:0000256" key="15">
    <source>
        <dbReference type="ARBA" id="ARBA00041187"/>
    </source>
</evidence>
<comment type="subcellular location">
    <subcellularLocation>
        <location evidence="1">Cell inner membrane</location>
        <topology evidence="1">Peripheral membrane protein</topology>
    </subcellularLocation>
</comment>
<dbReference type="InterPro" id="IPR027417">
    <property type="entry name" value="P-loop_NTPase"/>
</dbReference>
<evidence type="ECO:0000256" key="17">
    <source>
        <dbReference type="SAM" id="MobiDB-lite"/>
    </source>
</evidence>
<dbReference type="GO" id="GO:0015833">
    <property type="term" value="P:peptide transport"/>
    <property type="evidence" value="ECO:0007669"/>
    <property type="project" value="InterPro"/>
</dbReference>
<dbReference type="InterPro" id="IPR050319">
    <property type="entry name" value="ABC_transp_ATP-bind"/>
</dbReference>
<feature type="domain" description="ABC transporter" evidence="18">
    <location>
        <begin position="131"/>
        <end position="381"/>
    </location>
</feature>
<evidence type="ECO:0000256" key="16">
    <source>
        <dbReference type="ARBA" id="ARBA00047640"/>
    </source>
</evidence>
<name>A0A934IQV5_9HYPH</name>
<dbReference type="SMART" id="SM00382">
    <property type="entry name" value="AAA"/>
    <property type="match status" value="1"/>
</dbReference>
<evidence type="ECO:0000256" key="9">
    <source>
        <dbReference type="ARBA" id="ARBA00022840"/>
    </source>
</evidence>
<reference evidence="19" key="1">
    <citation type="submission" date="2020-12" db="EMBL/GenBank/DDBJ databases">
        <title>Bacterial taxonomy.</title>
        <authorList>
            <person name="Pan X."/>
        </authorList>
    </citation>
    <scope>NUCLEOTIDE SEQUENCE</scope>
    <source>
        <strain evidence="19">B2012</strain>
    </source>
</reference>
<dbReference type="EMBL" id="JAEKJA010000027">
    <property type="protein sequence ID" value="MBJ3778427.1"/>
    <property type="molecule type" value="Genomic_DNA"/>
</dbReference>
<proteinExistence type="inferred from homology"/>
<keyword evidence="5" id="KW-0997">Cell inner membrane</keyword>
<evidence type="ECO:0000256" key="7">
    <source>
        <dbReference type="ARBA" id="ARBA00022741"/>
    </source>
</evidence>
<keyword evidence="20" id="KW-1185">Reference proteome</keyword>
<dbReference type="GO" id="GO:0016887">
    <property type="term" value="F:ATP hydrolysis activity"/>
    <property type="evidence" value="ECO:0007669"/>
    <property type="project" value="InterPro"/>
</dbReference>
<evidence type="ECO:0000313" key="20">
    <source>
        <dbReference type="Proteomes" id="UP000609531"/>
    </source>
</evidence>
<dbReference type="Pfam" id="PF00005">
    <property type="entry name" value="ABC_tran"/>
    <property type="match status" value="1"/>
</dbReference>
<accession>A0A934IQV5</accession>
<feature type="region of interest" description="Disordered" evidence="17">
    <location>
        <begin position="38"/>
        <end position="110"/>
    </location>
</feature>
<dbReference type="GO" id="GO:0005524">
    <property type="term" value="F:ATP binding"/>
    <property type="evidence" value="ECO:0007669"/>
    <property type="project" value="UniProtKB-KW"/>
</dbReference>
<evidence type="ECO:0000256" key="3">
    <source>
        <dbReference type="ARBA" id="ARBA00022448"/>
    </source>
</evidence>
<keyword evidence="10" id="KW-1278">Translocase</keyword>
<dbReference type="SUPFAM" id="SSF52540">
    <property type="entry name" value="P-loop containing nucleoside triphosphate hydrolases"/>
    <property type="match status" value="1"/>
</dbReference>
<dbReference type="InterPro" id="IPR003439">
    <property type="entry name" value="ABC_transporter-like_ATP-bd"/>
</dbReference>
<dbReference type="InterPro" id="IPR013563">
    <property type="entry name" value="Oligopep_ABC_C"/>
</dbReference>